<keyword evidence="2" id="KW-0808">Transferase</keyword>
<dbReference type="GO" id="GO:0007059">
    <property type="term" value="P:chromosome segregation"/>
    <property type="evidence" value="ECO:0007669"/>
    <property type="project" value="TreeGrafter"/>
</dbReference>
<dbReference type="InterPro" id="IPR050660">
    <property type="entry name" value="NEK_Ser/Thr_kinase"/>
</dbReference>
<dbReference type="Proteomes" id="UP000297299">
    <property type="component" value="Unassembled WGS sequence"/>
</dbReference>
<evidence type="ECO:0000256" key="2">
    <source>
        <dbReference type="ARBA" id="ARBA00022679"/>
    </source>
</evidence>
<evidence type="ECO:0000259" key="7">
    <source>
        <dbReference type="PROSITE" id="PS50011"/>
    </source>
</evidence>
<dbReference type="InterPro" id="IPR000719">
    <property type="entry name" value="Prot_kinase_dom"/>
</dbReference>
<evidence type="ECO:0000256" key="5">
    <source>
        <dbReference type="ARBA" id="ARBA00022840"/>
    </source>
</evidence>
<evidence type="ECO:0000256" key="6">
    <source>
        <dbReference type="SAM" id="MobiDB-lite"/>
    </source>
</evidence>
<dbReference type="SMART" id="SM00220">
    <property type="entry name" value="S_TKc"/>
    <property type="match status" value="1"/>
</dbReference>
<proteinExistence type="predicted"/>
<reference evidence="8 9" key="1">
    <citation type="submission" date="2017-11" db="EMBL/GenBank/DDBJ databases">
        <title>Comparative genomics of Botrytis spp.</title>
        <authorList>
            <person name="Valero-Jimenez C.A."/>
            <person name="Tapia P."/>
            <person name="Veloso J."/>
            <person name="Silva-Moreno E."/>
            <person name="Staats M."/>
            <person name="Valdes J.H."/>
            <person name="Van Kan J.A.L."/>
        </authorList>
    </citation>
    <scope>NUCLEOTIDE SEQUENCE [LARGE SCALE GENOMIC DNA]</scope>
    <source>
        <strain evidence="8 9">MUCL2830</strain>
    </source>
</reference>
<dbReference type="PROSITE" id="PS50011">
    <property type="entry name" value="PROTEIN_KINASE_DOM"/>
    <property type="match status" value="1"/>
</dbReference>
<dbReference type="GO" id="GO:0005737">
    <property type="term" value="C:cytoplasm"/>
    <property type="evidence" value="ECO:0007669"/>
    <property type="project" value="TreeGrafter"/>
</dbReference>
<dbReference type="GO" id="GO:0005634">
    <property type="term" value="C:nucleus"/>
    <property type="evidence" value="ECO:0007669"/>
    <property type="project" value="TreeGrafter"/>
</dbReference>
<dbReference type="Gene3D" id="1.10.510.10">
    <property type="entry name" value="Transferase(Phosphotransferase) domain 1"/>
    <property type="match status" value="1"/>
</dbReference>
<protein>
    <recommendedName>
        <fullName evidence="1">non-specific serine/threonine protein kinase</fullName>
        <ecNumber evidence="1">2.7.11.1</ecNumber>
    </recommendedName>
</protein>
<keyword evidence="4" id="KW-0418">Kinase</keyword>
<keyword evidence="5" id="KW-0067">ATP-binding</keyword>
<accession>A0A4Y8D3W3</accession>
<sequence>MSQPGPLEFDTAAVIYMKALRKKNITIRRNKWRDDPSFNYNNHHFDGHIASGGFGVVLKVINTETKKPYALKLQWNLGKFELDLPEGALVPPLTPSSEATKSSSQSAERLSLRAKRDSETRIYLRFIRGGHPHICNLEAFVQYVPEYGNDKPVRGLYFEYCDAGNLSSLAKAFRTHNARPPELLIWQIFYEITSAIAFLHNEHPDYNTRSEHQGRDVIFQNDMQSGNVFLQWGGDKENGYPHVKIGDFGVAFTQPPGGHVPDLEEYDEPASDDEDWEPQERKKRGEVWWLTAVVYELARTGVVLGTLDKEKGKLLDIKPIESHLSEELDQMLRGTLTAEIDQRPFSGELYLKLKSAYQERIGLMYRKLPDWVGEEVLKHTFDEERLRKLDEGALEIELAEKEHADAIQRVEEVLFETWIEEHDTDELEKLDEEGVVDAMHVNFHEQAVREVEARRKKALAEAGAGAGAGAEENEFQ</sequence>
<organism evidence="8 9">
    <name type="scientific">Botryotinia calthae</name>
    <dbReference type="NCBI Taxonomy" id="38488"/>
    <lineage>
        <taxon>Eukaryota</taxon>
        <taxon>Fungi</taxon>
        <taxon>Dikarya</taxon>
        <taxon>Ascomycota</taxon>
        <taxon>Pezizomycotina</taxon>
        <taxon>Leotiomycetes</taxon>
        <taxon>Helotiales</taxon>
        <taxon>Sclerotiniaceae</taxon>
        <taxon>Botryotinia</taxon>
    </lineage>
</organism>
<dbReference type="GO" id="GO:0004674">
    <property type="term" value="F:protein serine/threonine kinase activity"/>
    <property type="evidence" value="ECO:0007669"/>
    <property type="project" value="UniProtKB-EC"/>
</dbReference>
<feature type="compositionally biased region" description="Low complexity" evidence="6">
    <location>
        <begin position="96"/>
        <end position="108"/>
    </location>
</feature>
<dbReference type="STRING" id="38488.A0A4Y8D3W3"/>
<name>A0A4Y8D3W3_9HELO</name>
<evidence type="ECO:0000256" key="4">
    <source>
        <dbReference type="ARBA" id="ARBA00022777"/>
    </source>
</evidence>
<dbReference type="EC" id="2.7.11.1" evidence="1"/>
<feature type="domain" description="Protein kinase" evidence="7">
    <location>
        <begin position="43"/>
        <end position="361"/>
    </location>
</feature>
<evidence type="ECO:0000313" key="8">
    <source>
        <dbReference type="EMBL" id="TEY67134.1"/>
    </source>
</evidence>
<evidence type="ECO:0000256" key="3">
    <source>
        <dbReference type="ARBA" id="ARBA00022741"/>
    </source>
</evidence>
<dbReference type="AlphaFoldDB" id="A0A4Y8D3W3"/>
<dbReference type="PANTHER" id="PTHR43671">
    <property type="entry name" value="SERINE/THREONINE-PROTEIN KINASE NEK"/>
    <property type="match status" value="1"/>
</dbReference>
<dbReference type="PANTHER" id="PTHR43671:SF13">
    <property type="entry name" value="SERINE_THREONINE-PROTEIN KINASE NEK2"/>
    <property type="match status" value="1"/>
</dbReference>
<dbReference type="GO" id="GO:0005524">
    <property type="term" value="F:ATP binding"/>
    <property type="evidence" value="ECO:0007669"/>
    <property type="project" value="UniProtKB-KW"/>
</dbReference>
<dbReference type="EMBL" id="PHWZ01000129">
    <property type="protein sequence ID" value="TEY67134.1"/>
    <property type="molecule type" value="Genomic_DNA"/>
</dbReference>
<keyword evidence="3" id="KW-0547">Nucleotide-binding</keyword>
<comment type="caution">
    <text evidence="8">The sequence shown here is derived from an EMBL/GenBank/DDBJ whole genome shotgun (WGS) entry which is preliminary data.</text>
</comment>
<feature type="region of interest" description="Disordered" evidence="6">
    <location>
        <begin position="93"/>
        <end position="113"/>
    </location>
</feature>
<feature type="region of interest" description="Disordered" evidence="6">
    <location>
        <begin position="258"/>
        <end position="278"/>
    </location>
</feature>
<keyword evidence="9" id="KW-1185">Reference proteome</keyword>
<dbReference type="GO" id="GO:0044732">
    <property type="term" value="C:mitotic spindle pole body"/>
    <property type="evidence" value="ECO:0007669"/>
    <property type="project" value="TreeGrafter"/>
</dbReference>
<dbReference type="OrthoDB" id="310217at2759"/>
<evidence type="ECO:0000313" key="9">
    <source>
        <dbReference type="Proteomes" id="UP000297299"/>
    </source>
</evidence>
<gene>
    <name evidence="8" type="ORF">BOTCAL_0129g00060</name>
</gene>
<evidence type="ECO:0000256" key="1">
    <source>
        <dbReference type="ARBA" id="ARBA00012513"/>
    </source>
</evidence>
<dbReference type="InterPro" id="IPR011009">
    <property type="entry name" value="Kinase-like_dom_sf"/>
</dbReference>
<feature type="compositionally biased region" description="Acidic residues" evidence="6">
    <location>
        <begin position="263"/>
        <end position="277"/>
    </location>
</feature>
<dbReference type="SUPFAM" id="SSF56112">
    <property type="entry name" value="Protein kinase-like (PK-like)"/>
    <property type="match status" value="1"/>
</dbReference>